<protein>
    <submittedName>
        <fullName evidence="1">Uncharacterized protein</fullName>
    </submittedName>
</protein>
<organism evidence="1 2">
    <name type="scientific">Mollisia scopiformis</name>
    <name type="common">Conifer needle endophyte fungus</name>
    <name type="synonym">Phialocephala scopiformis</name>
    <dbReference type="NCBI Taxonomy" id="149040"/>
    <lineage>
        <taxon>Eukaryota</taxon>
        <taxon>Fungi</taxon>
        <taxon>Dikarya</taxon>
        <taxon>Ascomycota</taxon>
        <taxon>Pezizomycotina</taxon>
        <taxon>Leotiomycetes</taxon>
        <taxon>Helotiales</taxon>
        <taxon>Mollisiaceae</taxon>
        <taxon>Mollisia</taxon>
    </lineage>
</organism>
<dbReference type="InParanoid" id="A0A194WWW0"/>
<dbReference type="RefSeq" id="XP_018066529.1">
    <property type="nucleotide sequence ID" value="XM_018205973.1"/>
</dbReference>
<gene>
    <name evidence="1" type="ORF">LY89DRAFT_224048</name>
</gene>
<dbReference type="AlphaFoldDB" id="A0A194WWW0"/>
<keyword evidence="2" id="KW-1185">Reference proteome</keyword>
<accession>A0A194WWW0</accession>
<name>A0A194WWW0_MOLSC</name>
<evidence type="ECO:0000313" key="2">
    <source>
        <dbReference type="Proteomes" id="UP000070700"/>
    </source>
</evidence>
<dbReference type="EMBL" id="KQ947425">
    <property type="protein sequence ID" value="KUJ12174.1"/>
    <property type="molecule type" value="Genomic_DNA"/>
</dbReference>
<sequence>MFATLLLLDCSHESNSCQFRHRNAQASVESHASGQQERGGNDLTLTDLHEQVLGRLLNCKRCGLSRQGRERGHQDDLLPWCGIISPNPTGHGPVQMVSGYNTFIMQFLSDSTLSFSPAFHVQGQRLGKHTFKLHKKFYLNGKCCMHLTFRDAIYSYHGGQIRGYWSSGPRVIVIRSHLCKPLLLA</sequence>
<evidence type="ECO:0000313" key="1">
    <source>
        <dbReference type="EMBL" id="KUJ12174.1"/>
    </source>
</evidence>
<dbReference type="Proteomes" id="UP000070700">
    <property type="component" value="Unassembled WGS sequence"/>
</dbReference>
<dbReference type="GeneID" id="28815699"/>
<proteinExistence type="predicted"/>
<reference evidence="1 2" key="1">
    <citation type="submission" date="2015-10" db="EMBL/GenBank/DDBJ databases">
        <title>Full genome of DAOMC 229536 Phialocephala scopiformis, a fungal endophyte of spruce producing the potent anti-insectan compound rugulosin.</title>
        <authorList>
            <consortium name="DOE Joint Genome Institute"/>
            <person name="Walker A.K."/>
            <person name="Frasz S.L."/>
            <person name="Seifert K.A."/>
            <person name="Miller J.D."/>
            <person name="Mondo S.J."/>
            <person name="Labutti K."/>
            <person name="Lipzen A."/>
            <person name="Dockter R."/>
            <person name="Kennedy M."/>
            <person name="Grigoriev I.V."/>
            <person name="Spatafora J.W."/>
        </authorList>
    </citation>
    <scope>NUCLEOTIDE SEQUENCE [LARGE SCALE GENOMIC DNA]</scope>
    <source>
        <strain evidence="1 2">CBS 120377</strain>
    </source>
</reference>
<dbReference type="KEGG" id="psco:LY89DRAFT_224048"/>